<dbReference type="EMBL" id="JBBUTH010000008">
    <property type="protein sequence ID" value="MEK8051593.1"/>
    <property type="molecule type" value="Genomic_DNA"/>
</dbReference>
<accession>A0ABU9CIC1</accession>
<gene>
    <name evidence="5" type="ORF">AACH10_15190</name>
</gene>
<evidence type="ECO:0000256" key="4">
    <source>
        <dbReference type="ARBA" id="ARBA00022803"/>
    </source>
</evidence>
<sequence length="448" mass="48400">MSHGAMLAAHDPFGHPIQVQRPDSVAAVAGFIEGFLAYEPRILAVLAAAEHDDSLIVQTCAAALWMFSESPAGPPQARVHLARARAAGCPASDRERQFATAVQAWVEGDLASALAVHAELARAHPRDLAAIKLGQYHAFNLGDAPTMLRLALPAQAAAADVAWTHGLLAFAHEQCHHLHEAKACARRALALRAAEPWAEHAIAHVMLTDGRFAEGRDFMARASAPWQGLTSFMRTHNGWHLALFHLELGDEAAALAQYDREVWGVDKGYSQDQVGAVSLLARLELAGVDVGDRWQDLADHLAGRVHDQVQPFLDLQYLYGLARAGRPEALALRDAIVAFAPRAPATSRSAWQQVAVPAAHGLLAHAQGRWAEAAEALTVALPRLVRIGGSHAQRDLFEQIWLDAAQRAGDAATVLNVLQPRLNAAPQSRRLARRLRTVHAALGLPDRH</sequence>
<keyword evidence="3" id="KW-0677">Repeat</keyword>
<dbReference type="Gene3D" id="1.25.40.10">
    <property type="entry name" value="Tetratricopeptide repeat domain"/>
    <property type="match status" value="1"/>
</dbReference>
<keyword evidence="6" id="KW-1185">Reference proteome</keyword>
<dbReference type="RefSeq" id="WP_341411295.1">
    <property type="nucleotide sequence ID" value="NZ_JBBUTH010000008.1"/>
</dbReference>
<reference evidence="5 6" key="1">
    <citation type="submission" date="2024-04" db="EMBL/GenBank/DDBJ databases">
        <title>Novel species of the genus Ideonella isolated from streams.</title>
        <authorList>
            <person name="Lu H."/>
        </authorList>
    </citation>
    <scope>NUCLEOTIDE SEQUENCE [LARGE SCALE GENOMIC DNA]</scope>
    <source>
        <strain evidence="5 6">DXS22W</strain>
    </source>
</reference>
<organism evidence="5 6">
    <name type="scientific">Pseudaquabacterium inlustre</name>
    <dbReference type="NCBI Taxonomy" id="2984192"/>
    <lineage>
        <taxon>Bacteria</taxon>
        <taxon>Pseudomonadati</taxon>
        <taxon>Pseudomonadota</taxon>
        <taxon>Betaproteobacteria</taxon>
        <taxon>Burkholderiales</taxon>
        <taxon>Sphaerotilaceae</taxon>
        <taxon>Pseudaquabacterium</taxon>
    </lineage>
</organism>
<protein>
    <recommendedName>
        <fullName evidence="2">Tetratricopeptide repeat protein 38</fullName>
    </recommendedName>
</protein>
<evidence type="ECO:0000313" key="5">
    <source>
        <dbReference type="EMBL" id="MEK8051593.1"/>
    </source>
</evidence>
<evidence type="ECO:0000313" key="6">
    <source>
        <dbReference type="Proteomes" id="UP001365405"/>
    </source>
</evidence>
<dbReference type="Proteomes" id="UP001365405">
    <property type="component" value="Unassembled WGS sequence"/>
</dbReference>
<keyword evidence="4" id="KW-0802">TPR repeat</keyword>
<proteinExistence type="inferred from homology"/>
<comment type="similarity">
    <text evidence="1">Belongs to the TTC38 family.</text>
</comment>
<evidence type="ECO:0000256" key="2">
    <source>
        <dbReference type="ARBA" id="ARBA00019992"/>
    </source>
</evidence>
<comment type="caution">
    <text evidence="5">The sequence shown here is derived from an EMBL/GenBank/DDBJ whole genome shotgun (WGS) entry which is preliminary data.</text>
</comment>
<evidence type="ECO:0000256" key="3">
    <source>
        <dbReference type="ARBA" id="ARBA00022737"/>
    </source>
</evidence>
<dbReference type="PANTHER" id="PTHR16263:SF4">
    <property type="entry name" value="TETRATRICOPEPTIDE REPEAT PROTEIN 38"/>
    <property type="match status" value="1"/>
</dbReference>
<dbReference type="InterPro" id="IPR011990">
    <property type="entry name" value="TPR-like_helical_dom_sf"/>
</dbReference>
<dbReference type="InterPro" id="IPR033891">
    <property type="entry name" value="TTC38"/>
</dbReference>
<name>A0ABU9CIC1_9BURK</name>
<evidence type="ECO:0000256" key="1">
    <source>
        <dbReference type="ARBA" id="ARBA00005857"/>
    </source>
</evidence>
<dbReference type="PANTHER" id="PTHR16263">
    <property type="entry name" value="TETRATRICOPEPTIDE REPEAT PROTEIN 38"/>
    <property type="match status" value="1"/>
</dbReference>
<dbReference type="CDD" id="cd05804">
    <property type="entry name" value="StaR_like"/>
    <property type="match status" value="1"/>
</dbReference>